<comment type="caution">
    <text evidence="3">The sequence shown here is derived from an EMBL/GenBank/DDBJ whole genome shotgun (WGS) entry which is preliminary data.</text>
</comment>
<accession>A0A2T0YK52</accession>
<evidence type="ECO:0000313" key="4">
    <source>
        <dbReference type="Proteomes" id="UP000238217"/>
    </source>
</evidence>
<feature type="domain" description="DUF6318" evidence="2">
    <location>
        <begin position="76"/>
        <end position="224"/>
    </location>
</feature>
<sequence length="233" mass="24338">MNTSAGRLGVVSVAAVLGLVLSSCGGDDAGAEPAGAEGAPSAEQPSPDGEVSEPEPEQSSGDGGETEEPESSPTPVPASSDGPAQNWPEPEVPDEIYEETEEGALAALRYWFEASTYLQLTGQSQPLEELSGSECVMCAQRALQAEQVYEEDEGWFATSGVDVVDPIVSAITQEQEASVLFTLNEGATQRFNSDGTIAAEVEEAAVPGMEAVLVFGDAHWEVAEVYLPEARGE</sequence>
<dbReference type="InterPro" id="IPR046281">
    <property type="entry name" value="DUF6318"/>
</dbReference>
<dbReference type="PROSITE" id="PS51257">
    <property type="entry name" value="PROKAR_LIPOPROTEIN"/>
    <property type="match status" value="1"/>
</dbReference>
<evidence type="ECO:0000256" key="1">
    <source>
        <dbReference type="SAM" id="MobiDB-lite"/>
    </source>
</evidence>
<dbReference type="RefSeq" id="WP_106122887.1">
    <property type="nucleotide sequence ID" value="NZ_PVTY01000008.1"/>
</dbReference>
<name>A0A2T0YK52_9MICC</name>
<gene>
    <name evidence="3" type="ORF">BCL67_10846</name>
</gene>
<keyword evidence="4" id="KW-1185">Reference proteome</keyword>
<dbReference type="AlphaFoldDB" id="A0A2T0YK52"/>
<dbReference type="Proteomes" id="UP000238217">
    <property type="component" value="Unassembled WGS sequence"/>
</dbReference>
<feature type="compositionally biased region" description="Low complexity" evidence="1">
    <location>
        <begin position="71"/>
        <end position="80"/>
    </location>
</feature>
<proteinExistence type="predicted"/>
<dbReference type="Pfam" id="PF19843">
    <property type="entry name" value="DUF6318"/>
    <property type="match status" value="1"/>
</dbReference>
<feature type="compositionally biased region" description="Low complexity" evidence="1">
    <location>
        <begin position="23"/>
        <end position="40"/>
    </location>
</feature>
<dbReference type="EMBL" id="PVTY01000008">
    <property type="protein sequence ID" value="PRZ15586.1"/>
    <property type="molecule type" value="Genomic_DNA"/>
</dbReference>
<reference evidence="3 4" key="1">
    <citation type="submission" date="2018-03" db="EMBL/GenBank/DDBJ databases">
        <title>Comparative analysis of microorganisms from saline springs in Andes Mountain Range, Colombia.</title>
        <authorList>
            <person name="Rubin E."/>
        </authorList>
    </citation>
    <scope>NUCLEOTIDE SEQUENCE [LARGE SCALE GENOMIC DNA]</scope>
    <source>
        <strain evidence="3 4">CG 35</strain>
    </source>
</reference>
<evidence type="ECO:0000313" key="3">
    <source>
        <dbReference type="EMBL" id="PRZ15586.1"/>
    </source>
</evidence>
<evidence type="ECO:0000259" key="2">
    <source>
        <dbReference type="Pfam" id="PF19843"/>
    </source>
</evidence>
<protein>
    <recommendedName>
        <fullName evidence="2">DUF6318 domain-containing protein</fullName>
    </recommendedName>
</protein>
<organism evidence="3 4">
    <name type="scientific">Nesterenkonia sandarakina</name>
    <dbReference type="NCBI Taxonomy" id="272918"/>
    <lineage>
        <taxon>Bacteria</taxon>
        <taxon>Bacillati</taxon>
        <taxon>Actinomycetota</taxon>
        <taxon>Actinomycetes</taxon>
        <taxon>Micrococcales</taxon>
        <taxon>Micrococcaceae</taxon>
        <taxon>Nesterenkonia</taxon>
    </lineage>
</organism>
<dbReference type="OrthoDB" id="3748111at2"/>
<feature type="region of interest" description="Disordered" evidence="1">
    <location>
        <begin position="23"/>
        <end position="91"/>
    </location>
</feature>